<gene>
    <name evidence="2" type="primary">LOC105361263</name>
</gene>
<dbReference type="RefSeq" id="XP_011496674.1">
    <property type="nucleotide sequence ID" value="XM_011498372.1"/>
</dbReference>
<accession>A0AAJ6YEP9</accession>
<proteinExistence type="predicted"/>
<organism evidence="1 2">
    <name type="scientific">Ceratosolen solmsi marchali</name>
    <dbReference type="NCBI Taxonomy" id="326594"/>
    <lineage>
        <taxon>Eukaryota</taxon>
        <taxon>Metazoa</taxon>
        <taxon>Ecdysozoa</taxon>
        <taxon>Arthropoda</taxon>
        <taxon>Hexapoda</taxon>
        <taxon>Insecta</taxon>
        <taxon>Pterygota</taxon>
        <taxon>Neoptera</taxon>
        <taxon>Endopterygota</taxon>
        <taxon>Hymenoptera</taxon>
        <taxon>Apocrita</taxon>
        <taxon>Proctotrupomorpha</taxon>
        <taxon>Chalcidoidea</taxon>
        <taxon>Agaonidae</taxon>
        <taxon>Agaoninae</taxon>
        <taxon>Ceratosolen</taxon>
    </lineage>
</organism>
<keyword evidence="1" id="KW-1185">Reference proteome</keyword>
<name>A0AAJ6YEP9_9HYME</name>
<dbReference type="Pfam" id="PF04113">
    <property type="entry name" value="Gpi16"/>
    <property type="match status" value="2"/>
</dbReference>
<dbReference type="KEGG" id="csol:105361263"/>
<dbReference type="AlphaFoldDB" id="A0AAJ6YEP9"/>
<dbReference type="PANTHER" id="PTHR12959:SF11">
    <property type="entry name" value="GPI TRANSAMIDASE COMPONENT PIG-T"/>
    <property type="match status" value="1"/>
</dbReference>
<reference evidence="2" key="1">
    <citation type="submission" date="2025-08" db="UniProtKB">
        <authorList>
            <consortium name="RefSeq"/>
        </authorList>
    </citation>
    <scope>IDENTIFICATION</scope>
</reference>
<evidence type="ECO:0000313" key="1">
    <source>
        <dbReference type="Proteomes" id="UP000695007"/>
    </source>
</evidence>
<sequence length="538" mass="60581">MIKPLPNGYVYAYFQFTTLWKAANNIETLKHTHLFPRGLAEIIGRHHVDELHVTLTEGLWNYAKFGYPFYSAGPGVEISTWFNKRVADVNQEWKGLTNALSGLLCASLNFVDPSNSLSPEFSFRPTGAVTQIPKSSFLRYSSLPRETACTENLTPFIKLLPCDSKKGLATLLNSAYIHNTNYHSIGIHFRSVCGNSKCTKLSLELRQTVSLVYDTVTFDTPDWSTRKLFGIGLRGACPLATLSSIYVDLSGNETTHNFKLSPQPDTTTVSFRGGQENKYAIYNVRSKTAEGALSIATVHRIQKSVASNYPSILYANRYIIGYGQEKGSLVTKIYNNYWKSLDIVLLENVPWYLSLYLHTMKITCNGETIKPLARRYIPGKERKQPYYLELILRLPPHSVTKLFVDVDYMFLKWQEYPPDANHGFYMGPAIITALLPIARNYTALPQDGSTITSIFNGTREGYLVQLRTESILISLPTPDFSMPYNVICLACTAVALAFGPLHNISTKRLVLKRIEKQSFFLSILGKVRRVLGLKEKTS</sequence>
<dbReference type="GO" id="GO:0042765">
    <property type="term" value="C:GPI-anchor transamidase complex"/>
    <property type="evidence" value="ECO:0007669"/>
    <property type="project" value="InterPro"/>
</dbReference>
<dbReference type="PANTHER" id="PTHR12959">
    <property type="entry name" value="GPI TRANSAMIDASE COMPONENT PIG-T-RELATED"/>
    <property type="match status" value="1"/>
</dbReference>
<evidence type="ECO:0000313" key="2">
    <source>
        <dbReference type="RefSeq" id="XP_011496674.1"/>
    </source>
</evidence>
<protein>
    <submittedName>
        <fullName evidence="2">GPI transamidase component PIG-T</fullName>
    </submittedName>
</protein>
<dbReference type="Proteomes" id="UP000695007">
    <property type="component" value="Unplaced"/>
</dbReference>
<dbReference type="CTD" id="31772"/>
<dbReference type="InterPro" id="IPR007245">
    <property type="entry name" value="PIG-T"/>
</dbReference>
<dbReference type="GO" id="GO:0016255">
    <property type="term" value="P:attachment of GPI anchor to protein"/>
    <property type="evidence" value="ECO:0007669"/>
    <property type="project" value="InterPro"/>
</dbReference>
<dbReference type="GeneID" id="105361263"/>